<evidence type="ECO:0000256" key="6">
    <source>
        <dbReference type="SAM" id="Phobius"/>
    </source>
</evidence>
<organism evidence="7 8">
    <name type="scientific">Bizionia saleffrena</name>
    <dbReference type="NCBI Taxonomy" id="291189"/>
    <lineage>
        <taxon>Bacteria</taxon>
        <taxon>Pseudomonadati</taxon>
        <taxon>Bacteroidota</taxon>
        <taxon>Flavobacteriia</taxon>
        <taxon>Flavobacteriales</taxon>
        <taxon>Flavobacteriaceae</taxon>
        <taxon>Bizionia</taxon>
    </lineage>
</organism>
<gene>
    <name evidence="7" type="ORF">ES676_07550</name>
</gene>
<evidence type="ECO:0000256" key="4">
    <source>
        <dbReference type="ARBA" id="ARBA00022989"/>
    </source>
</evidence>
<dbReference type="RefSeq" id="WP_148369712.1">
    <property type="nucleotide sequence ID" value="NZ_VSKM01000006.1"/>
</dbReference>
<dbReference type="GO" id="GO:0009246">
    <property type="term" value="P:enterobacterial common antigen biosynthetic process"/>
    <property type="evidence" value="ECO:0007669"/>
    <property type="project" value="InterPro"/>
</dbReference>
<feature type="transmembrane region" description="Helical" evidence="6">
    <location>
        <begin position="12"/>
        <end position="33"/>
    </location>
</feature>
<keyword evidence="8" id="KW-1185">Reference proteome</keyword>
<evidence type="ECO:0000313" key="7">
    <source>
        <dbReference type="EMBL" id="TYB74516.1"/>
    </source>
</evidence>
<comment type="caution">
    <text evidence="7">The sequence shown here is derived from an EMBL/GenBank/DDBJ whole genome shotgun (WGS) entry which is preliminary data.</text>
</comment>
<name>A0A8H2LH68_9FLAO</name>
<evidence type="ECO:0000256" key="5">
    <source>
        <dbReference type="ARBA" id="ARBA00023136"/>
    </source>
</evidence>
<evidence type="ECO:0000313" key="8">
    <source>
        <dbReference type="Proteomes" id="UP000323324"/>
    </source>
</evidence>
<feature type="transmembrane region" description="Helical" evidence="6">
    <location>
        <begin position="403"/>
        <end position="425"/>
    </location>
</feature>
<dbReference type="InterPro" id="IPR044550">
    <property type="entry name" value="WzxE"/>
</dbReference>
<dbReference type="PANTHER" id="PTHR30250:SF30">
    <property type="entry name" value="LIPID III FLIPPASE"/>
    <property type="match status" value="1"/>
</dbReference>
<evidence type="ECO:0000256" key="1">
    <source>
        <dbReference type="ARBA" id="ARBA00004651"/>
    </source>
</evidence>
<accession>A0A8H2LH68</accession>
<keyword evidence="5 6" id="KW-0472">Membrane</keyword>
<feature type="transmembrane region" description="Helical" evidence="6">
    <location>
        <begin position="124"/>
        <end position="147"/>
    </location>
</feature>
<sequence>MKNILQYLNTNVLIKIASLNSITVVIKIIAGFLTSKVIAIFLGAEGLALVGNLRNFVTAAQSFSILGLYNGVIKYVAQFKNNAVALTKTLSTVYYLGFISTFLVSFLCYFNADLLSSHIFQDFYDFAYIIKIFAIALPFYALNRLVFAILNGLSKFKHLIFLNGLGQVLGATITILLIRQRQLEGALIAVVTTEALLLLITLIALFKQKGYLSNFKLRRFSLQVVKQLSSYSGMALFSALLIPFVALSIRTYIIDTVSLEDAGMWEAITRISKYYLMFIGSLLTLYVLPRFSEVTTDKGFRKEVFHFYKTIMPIFGLGLIIIYFLRHFIVQILFTKEFIPVEDLFLWQLLGDFVKVLALVISYQFIAKKMFWHYILTEAFSLGVLYFSSLYFIDHYGVKGATIAHFVTYVLYYSIVLLIFGTSLFGNSQEQVADV</sequence>
<dbReference type="InterPro" id="IPR002797">
    <property type="entry name" value="Polysacc_synth"/>
</dbReference>
<feature type="transmembrane region" description="Helical" evidence="6">
    <location>
        <begin position="274"/>
        <end position="292"/>
    </location>
</feature>
<keyword evidence="4 6" id="KW-1133">Transmembrane helix</keyword>
<dbReference type="PANTHER" id="PTHR30250">
    <property type="entry name" value="PST FAMILY PREDICTED COLANIC ACID TRANSPORTER"/>
    <property type="match status" value="1"/>
</dbReference>
<dbReference type="GO" id="GO:0005886">
    <property type="term" value="C:plasma membrane"/>
    <property type="evidence" value="ECO:0007669"/>
    <property type="project" value="UniProtKB-SubCell"/>
</dbReference>
<reference evidence="7 8" key="1">
    <citation type="submission" date="2019-08" db="EMBL/GenBank/DDBJ databases">
        <title>Genomes of Antarctic Bizionia species.</title>
        <authorList>
            <person name="Bowman J.P."/>
        </authorList>
    </citation>
    <scope>NUCLEOTIDE SEQUENCE [LARGE SCALE GENOMIC DNA]</scope>
    <source>
        <strain evidence="7 8">HFD</strain>
    </source>
</reference>
<dbReference type="AlphaFoldDB" id="A0A8H2LH68"/>
<protein>
    <submittedName>
        <fullName evidence="7">O-antigen translocase</fullName>
    </submittedName>
</protein>
<dbReference type="CDD" id="cd13125">
    <property type="entry name" value="MATE_like_10"/>
    <property type="match status" value="1"/>
</dbReference>
<dbReference type="InterPro" id="IPR050833">
    <property type="entry name" value="Poly_Biosynth_Transport"/>
</dbReference>
<feature type="transmembrane region" description="Helical" evidence="6">
    <location>
        <begin position="93"/>
        <end position="112"/>
    </location>
</feature>
<comment type="subcellular location">
    <subcellularLocation>
        <location evidence="1">Cell membrane</location>
        <topology evidence="1">Multi-pass membrane protein</topology>
    </subcellularLocation>
</comment>
<evidence type="ECO:0000256" key="3">
    <source>
        <dbReference type="ARBA" id="ARBA00022692"/>
    </source>
</evidence>
<proteinExistence type="predicted"/>
<feature type="transmembrane region" description="Helical" evidence="6">
    <location>
        <begin position="228"/>
        <end position="254"/>
    </location>
</feature>
<feature type="transmembrane region" description="Helical" evidence="6">
    <location>
        <begin position="345"/>
        <end position="366"/>
    </location>
</feature>
<dbReference type="EMBL" id="VSKM01000006">
    <property type="protein sequence ID" value="TYB74516.1"/>
    <property type="molecule type" value="Genomic_DNA"/>
</dbReference>
<feature type="transmembrane region" description="Helical" evidence="6">
    <location>
        <begin position="185"/>
        <end position="207"/>
    </location>
</feature>
<dbReference type="Pfam" id="PF01943">
    <property type="entry name" value="Polysacc_synt"/>
    <property type="match status" value="1"/>
</dbReference>
<evidence type="ECO:0000256" key="2">
    <source>
        <dbReference type="ARBA" id="ARBA00022475"/>
    </source>
</evidence>
<feature type="transmembrane region" description="Helical" evidence="6">
    <location>
        <begin position="53"/>
        <end position="72"/>
    </location>
</feature>
<feature type="transmembrane region" description="Helical" evidence="6">
    <location>
        <begin position="371"/>
        <end position="391"/>
    </location>
</feature>
<feature type="transmembrane region" description="Helical" evidence="6">
    <location>
        <begin position="304"/>
        <end position="325"/>
    </location>
</feature>
<dbReference type="Proteomes" id="UP000323324">
    <property type="component" value="Unassembled WGS sequence"/>
</dbReference>
<keyword evidence="3 6" id="KW-0812">Transmembrane</keyword>
<feature type="transmembrane region" description="Helical" evidence="6">
    <location>
        <begin position="159"/>
        <end position="179"/>
    </location>
</feature>
<keyword evidence="2" id="KW-1003">Cell membrane</keyword>